<organism evidence="4 5">
    <name type="scientific">Sphingobium rhizovicinum</name>
    <dbReference type="NCBI Taxonomy" id="432308"/>
    <lineage>
        <taxon>Bacteria</taxon>
        <taxon>Pseudomonadati</taxon>
        <taxon>Pseudomonadota</taxon>
        <taxon>Alphaproteobacteria</taxon>
        <taxon>Sphingomonadales</taxon>
        <taxon>Sphingomonadaceae</taxon>
        <taxon>Sphingobium</taxon>
    </lineage>
</organism>
<dbReference type="InterPro" id="IPR048332">
    <property type="entry name" value="GD_AH_C"/>
</dbReference>
<dbReference type="Gene3D" id="2.30.130.110">
    <property type="match status" value="1"/>
</dbReference>
<dbReference type="Pfam" id="PF20629">
    <property type="entry name" value="GD_AH_C"/>
    <property type="match status" value="1"/>
</dbReference>
<gene>
    <name evidence="4" type="ORF">ACFOKF_19075</name>
</gene>
<dbReference type="RefSeq" id="WP_380797945.1">
    <property type="nucleotide sequence ID" value="NZ_JBHRVU010000005.1"/>
</dbReference>
<evidence type="ECO:0000259" key="3">
    <source>
        <dbReference type="SMART" id="SM00858"/>
    </source>
</evidence>
<dbReference type="PANTHER" id="PTHR30536">
    <property type="entry name" value="ALTRONATE/GALACTARATE DEHYDRATASE"/>
    <property type="match status" value="1"/>
</dbReference>
<evidence type="ECO:0000313" key="5">
    <source>
        <dbReference type="Proteomes" id="UP001595681"/>
    </source>
</evidence>
<comment type="similarity">
    <text evidence="1">Belongs to the UxaA family.</text>
</comment>
<dbReference type="InterPro" id="IPR052172">
    <property type="entry name" value="UxaA_altronate/galactarate_dh"/>
</dbReference>
<reference evidence="5" key="1">
    <citation type="journal article" date="2019" name="Int. J. Syst. Evol. Microbiol.">
        <title>The Global Catalogue of Microorganisms (GCM) 10K type strain sequencing project: providing services to taxonomists for standard genome sequencing and annotation.</title>
        <authorList>
            <consortium name="The Broad Institute Genomics Platform"/>
            <consortium name="The Broad Institute Genome Sequencing Center for Infectious Disease"/>
            <person name="Wu L."/>
            <person name="Ma J."/>
        </authorList>
    </citation>
    <scope>NUCLEOTIDE SEQUENCE [LARGE SCALE GENOMIC DNA]</scope>
    <source>
        <strain evidence="5">CCM 7491</strain>
    </source>
</reference>
<dbReference type="CDD" id="cd11613">
    <property type="entry name" value="SAF_AH_GD"/>
    <property type="match status" value="1"/>
</dbReference>
<dbReference type="SMART" id="SM00858">
    <property type="entry name" value="SAF"/>
    <property type="match status" value="1"/>
</dbReference>
<accession>A0ABV7NJV0</accession>
<proteinExistence type="inferred from homology"/>
<protein>
    <submittedName>
        <fullName evidence="4">UxaA family hydrolase</fullName>
    </submittedName>
</protein>
<dbReference type="PANTHER" id="PTHR30536:SF5">
    <property type="entry name" value="ALTRONATE DEHYDRATASE"/>
    <property type="match status" value="1"/>
</dbReference>
<sequence length="499" mass="51541">MNILSEPSPVLLVHSDDSVVIAMTPITAGMSVIIDGETIIARQDIPQGHKLARRSVANGAPVLRYGFPFGVATMAIEPGDHVHSHNVHTALGTGDAYRFSPPEADAPAHGSDRSFMGYVRDDGSVGTRNEIWIIPTVGCVGRTAERLAAKAGLSLPAGIGGIHAFPHPLGCSQLSDDLEGTTGILAALAQHPNAGGVLLLGLGCESNQMALMLERIPPERRTRIRTLGAQASTDEMAEGLAAIAELTAIAERDERQAVPLSALRLGVKCGGSDGLSGLTANPLIGRMADAVGEAGGSVLLTEIPEIFGAERILMDRCADEATFDALVGLVRGFKDYFVAHGEPVSENPSPGNIRGGITTLEEKSLGAVQKAGHVPVTDVLPYAGRASRTGLTVLEGPGNDAVSTTALAAAGATLTLFSTGRGTPLGSPIPTVKIASNSALAAAKPGWIDFDAGTVLAKGMDAAAQDLLDTVIAIASGRPARNEVNEERSIAIWKRGVTL</sequence>
<comment type="caution">
    <text evidence="4">The sequence shown here is derived from an EMBL/GenBank/DDBJ whole genome shotgun (WGS) entry which is preliminary data.</text>
</comment>
<keyword evidence="4" id="KW-0378">Hydrolase</keyword>
<evidence type="ECO:0000313" key="4">
    <source>
        <dbReference type="EMBL" id="MFC3443260.1"/>
    </source>
</evidence>
<evidence type="ECO:0000256" key="1">
    <source>
        <dbReference type="ARBA" id="ARBA00010986"/>
    </source>
</evidence>
<name>A0ABV7NJV0_9SPHN</name>
<dbReference type="Pfam" id="PF04295">
    <property type="entry name" value="GD_AH_second"/>
    <property type="match status" value="1"/>
</dbReference>
<dbReference type="InterPro" id="IPR007392">
    <property type="entry name" value="GD_AH_second"/>
</dbReference>
<dbReference type="GO" id="GO:0016787">
    <property type="term" value="F:hydrolase activity"/>
    <property type="evidence" value="ECO:0007669"/>
    <property type="project" value="UniProtKB-KW"/>
</dbReference>
<dbReference type="InterPro" id="IPR013974">
    <property type="entry name" value="SAF"/>
</dbReference>
<dbReference type="InterPro" id="IPR044144">
    <property type="entry name" value="SAF_UxaA/GarD"/>
</dbReference>
<keyword evidence="5" id="KW-1185">Reference proteome</keyword>
<keyword evidence="2" id="KW-0456">Lyase</keyword>
<dbReference type="Proteomes" id="UP001595681">
    <property type="component" value="Unassembled WGS sequence"/>
</dbReference>
<evidence type="ECO:0000256" key="2">
    <source>
        <dbReference type="ARBA" id="ARBA00023239"/>
    </source>
</evidence>
<dbReference type="EMBL" id="JBHRVU010000005">
    <property type="protein sequence ID" value="MFC3443260.1"/>
    <property type="molecule type" value="Genomic_DNA"/>
</dbReference>
<feature type="domain" description="SAF" evidence="3">
    <location>
        <begin position="17"/>
        <end position="88"/>
    </location>
</feature>